<dbReference type="PANTHER" id="PTHR33835:SF1">
    <property type="entry name" value="METALLO-BETA-LACTAMASE DOMAIN-CONTAINING PROTEIN"/>
    <property type="match status" value="1"/>
</dbReference>
<dbReference type="Pfam" id="PF14234">
    <property type="entry name" value="DUF4336"/>
    <property type="match status" value="1"/>
</dbReference>
<gene>
    <name evidence="1" type="ORF">DAEQUDRAFT_333544</name>
</gene>
<evidence type="ECO:0000313" key="1">
    <source>
        <dbReference type="EMBL" id="KZT68396.1"/>
    </source>
</evidence>
<reference evidence="1 2" key="1">
    <citation type="journal article" date="2016" name="Mol. Biol. Evol.">
        <title>Comparative Genomics of Early-Diverging Mushroom-Forming Fungi Provides Insights into the Origins of Lignocellulose Decay Capabilities.</title>
        <authorList>
            <person name="Nagy L.G."/>
            <person name="Riley R."/>
            <person name="Tritt A."/>
            <person name="Adam C."/>
            <person name="Daum C."/>
            <person name="Floudas D."/>
            <person name="Sun H."/>
            <person name="Yadav J.S."/>
            <person name="Pangilinan J."/>
            <person name="Larsson K.H."/>
            <person name="Matsuura K."/>
            <person name="Barry K."/>
            <person name="Labutti K."/>
            <person name="Kuo R."/>
            <person name="Ohm R.A."/>
            <person name="Bhattacharya S.S."/>
            <person name="Shirouzu T."/>
            <person name="Yoshinaga Y."/>
            <person name="Martin F.M."/>
            <person name="Grigoriev I.V."/>
            <person name="Hibbett D.S."/>
        </authorList>
    </citation>
    <scope>NUCLEOTIDE SEQUENCE [LARGE SCALE GENOMIC DNA]</scope>
    <source>
        <strain evidence="1 2">L-15889</strain>
    </source>
</reference>
<evidence type="ECO:0008006" key="3">
    <source>
        <dbReference type="Google" id="ProtNLM"/>
    </source>
</evidence>
<dbReference type="SUPFAM" id="SSF56281">
    <property type="entry name" value="Metallo-hydrolase/oxidoreductase"/>
    <property type="match status" value="1"/>
</dbReference>
<dbReference type="AlphaFoldDB" id="A0A165PML7"/>
<dbReference type="InterPro" id="IPR025638">
    <property type="entry name" value="DUF4336"/>
</dbReference>
<name>A0A165PML7_9APHY</name>
<dbReference type="Proteomes" id="UP000076727">
    <property type="component" value="Unassembled WGS sequence"/>
</dbReference>
<organism evidence="1 2">
    <name type="scientific">Daedalea quercina L-15889</name>
    <dbReference type="NCBI Taxonomy" id="1314783"/>
    <lineage>
        <taxon>Eukaryota</taxon>
        <taxon>Fungi</taxon>
        <taxon>Dikarya</taxon>
        <taxon>Basidiomycota</taxon>
        <taxon>Agaricomycotina</taxon>
        <taxon>Agaricomycetes</taxon>
        <taxon>Polyporales</taxon>
        <taxon>Fomitopsis</taxon>
    </lineage>
</organism>
<dbReference type="EMBL" id="KV429067">
    <property type="protein sequence ID" value="KZT68396.1"/>
    <property type="molecule type" value="Genomic_DNA"/>
</dbReference>
<protein>
    <recommendedName>
        <fullName evidence="3">Metallo-beta-lactamase domain-containing protein</fullName>
    </recommendedName>
</protein>
<keyword evidence="2" id="KW-1185">Reference proteome</keyword>
<dbReference type="OrthoDB" id="421671at2759"/>
<sequence length="291" mass="32655">MTSRHPLNVASATRPDRLELHCVPPQHLVFQRTVSLVGMGVSSSNMNDTCVIREVTKDVWTFSCPFSRFGILPVGGRSTAVKLSNGDVWVMASTPLTEDTKAKLNELGPVRWIVGADAVHHLYLGDFKKEYPGAKLVAVDEAVKKKSKENLEFHGVWGSDPPERQFGFENDIKHCFFDGFANRDTAFFHPASRTLIVADLLFNLPCREQYSKTSSSGKVPIFGSLNPYMGIHKRFAWYLGADKEAMTRDAKTVAGWDFDRIIPCHGDVIEKDGHKAWCEAYKWYLDADKKA</sequence>
<evidence type="ECO:0000313" key="2">
    <source>
        <dbReference type="Proteomes" id="UP000076727"/>
    </source>
</evidence>
<dbReference type="Gene3D" id="3.60.15.10">
    <property type="entry name" value="Ribonuclease Z/Hydroxyacylglutathione hydrolase-like"/>
    <property type="match status" value="1"/>
</dbReference>
<dbReference type="InterPro" id="IPR036866">
    <property type="entry name" value="RibonucZ/Hydroxyglut_hydro"/>
</dbReference>
<dbReference type="STRING" id="1314783.A0A165PML7"/>
<accession>A0A165PML7</accession>
<dbReference type="PANTHER" id="PTHR33835">
    <property type="entry name" value="YALI0C07656P"/>
    <property type="match status" value="1"/>
</dbReference>
<proteinExistence type="predicted"/>